<evidence type="ECO:0000313" key="1">
    <source>
        <dbReference type="EMBL" id="NUV74389.1"/>
    </source>
</evidence>
<dbReference type="Proteomes" id="UP000556843">
    <property type="component" value="Unassembled WGS sequence"/>
</dbReference>
<sequence length="218" mass="23482">MVNRRSLPAVVLAVVALVSLTACGGEEKKSGADDKIAGTGGGESSAAPDPSASPEGERPVIKLPKDMKNIFESGSSDDPVEKAVLRDNEGRITSLDEAIHTRSLERPAFGFYNTGQAARGAAVWVQGFYDDGITWTGTVRYYDRKVTVEGKEKDKALLSYCSDETKAYNKDIKTGKTSGEVDDSADSRVFYVTRLVKNDKGVWQTTEVSSTRGASQCQ</sequence>
<reference evidence="1" key="1">
    <citation type="submission" date="2020-03" db="EMBL/GenBank/DDBJ databases">
        <title>Complete genome sequence of sixteen Streptomyces strains facilitates identification of candidate genes involved in plant growth-promotion in grain legumes and cereals.</title>
        <authorList>
            <person name="Gopalakrishnan S."/>
            <person name="Thakur V."/>
            <person name="Saxena R."/>
            <person name="Vadlamudi S."/>
            <person name="Purohit S."/>
            <person name="Kumar V."/>
            <person name="Rathore A."/>
            <person name="Chitikineni A."/>
            <person name="Varshney R.K."/>
        </authorList>
    </citation>
    <scope>NUCLEOTIDE SEQUENCE</scope>
    <source>
        <strain evidence="1">CAI-93</strain>
    </source>
</reference>
<dbReference type="EMBL" id="JAANNW010000006">
    <property type="protein sequence ID" value="NUV74389.1"/>
    <property type="molecule type" value="Genomic_DNA"/>
</dbReference>
<name>A0ACC7XXW3_9ACTN</name>
<organism evidence="1 2">
    <name type="scientific">Streptomyces fungicidicus</name>
    <dbReference type="NCBI Taxonomy" id="68203"/>
    <lineage>
        <taxon>Bacteria</taxon>
        <taxon>Bacillati</taxon>
        <taxon>Actinomycetota</taxon>
        <taxon>Actinomycetes</taxon>
        <taxon>Kitasatosporales</taxon>
        <taxon>Streptomycetaceae</taxon>
        <taxon>Streptomyces</taxon>
    </lineage>
</organism>
<accession>A0ACC7XXW3</accession>
<protein>
    <submittedName>
        <fullName evidence="1">Uncharacterized protein</fullName>
    </submittedName>
</protein>
<proteinExistence type="predicted"/>
<evidence type="ECO:0000313" key="2">
    <source>
        <dbReference type="Proteomes" id="UP000556843"/>
    </source>
</evidence>
<gene>
    <name evidence="1" type="ORF">G6W56_09450</name>
</gene>
<keyword evidence="2" id="KW-1185">Reference proteome</keyword>
<comment type="caution">
    <text evidence="1">The sequence shown here is derived from an EMBL/GenBank/DDBJ whole genome shotgun (WGS) entry which is preliminary data.</text>
</comment>